<evidence type="ECO:0000313" key="6">
    <source>
        <dbReference type="EMBL" id="HJE51141.1"/>
    </source>
</evidence>
<accession>A0A921JQJ8</accession>
<sequence>MNYQYSGLSSTRGEERSMAILAHLSAIIAMVLSAGWLSFVGPLLVWFLYKDRSGFVRRAAAGSFNFNIWAWVLNAVAWVCLFTVVLIPVSVILWIVAGIMTLWCHIHGALKASRGELYDYPASIRILS</sequence>
<reference evidence="6" key="2">
    <citation type="submission" date="2021-09" db="EMBL/GenBank/DDBJ databases">
        <authorList>
            <person name="Gilroy R."/>
        </authorList>
    </citation>
    <scope>NUCLEOTIDE SEQUENCE</scope>
    <source>
        <strain evidence="6">ChiGjej3B3-7470</strain>
    </source>
</reference>
<organism evidence="6 7">
    <name type="scientific">Tessaracoccus flavescens</name>
    <dbReference type="NCBI Taxonomy" id="399497"/>
    <lineage>
        <taxon>Bacteria</taxon>
        <taxon>Bacillati</taxon>
        <taxon>Actinomycetota</taxon>
        <taxon>Actinomycetes</taxon>
        <taxon>Propionibacteriales</taxon>
        <taxon>Propionibacteriaceae</taxon>
        <taxon>Tessaracoccus</taxon>
    </lineage>
</organism>
<name>A0A921JQJ8_9ACTN</name>
<evidence type="ECO:0000256" key="2">
    <source>
        <dbReference type="ARBA" id="ARBA00022692"/>
    </source>
</evidence>
<keyword evidence="2 5" id="KW-0812">Transmembrane</keyword>
<dbReference type="EMBL" id="DYZF01000096">
    <property type="protein sequence ID" value="HJE51141.1"/>
    <property type="molecule type" value="Genomic_DNA"/>
</dbReference>
<dbReference type="InterPro" id="IPR019109">
    <property type="entry name" value="MamF_MmsF"/>
</dbReference>
<evidence type="ECO:0000256" key="4">
    <source>
        <dbReference type="ARBA" id="ARBA00023136"/>
    </source>
</evidence>
<reference evidence="6" key="1">
    <citation type="journal article" date="2021" name="PeerJ">
        <title>Extensive microbial diversity within the chicken gut microbiome revealed by metagenomics and culture.</title>
        <authorList>
            <person name="Gilroy R."/>
            <person name="Ravi A."/>
            <person name="Getino M."/>
            <person name="Pursley I."/>
            <person name="Horton D.L."/>
            <person name="Alikhan N.F."/>
            <person name="Baker D."/>
            <person name="Gharbi K."/>
            <person name="Hall N."/>
            <person name="Watson M."/>
            <person name="Adriaenssens E.M."/>
            <person name="Foster-Nyarko E."/>
            <person name="Jarju S."/>
            <person name="Secka A."/>
            <person name="Antonio M."/>
            <person name="Oren A."/>
            <person name="Chaudhuri R.R."/>
            <person name="La Ragione R."/>
            <person name="Hildebrand F."/>
            <person name="Pallen M.J."/>
        </authorList>
    </citation>
    <scope>NUCLEOTIDE SEQUENCE</scope>
    <source>
        <strain evidence="6">ChiGjej3B3-7470</strain>
    </source>
</reference>
<dbReference type="AlphaFoldDB" id="A0A921JQJ8"/>
<comment type="subcellular location">
    <subcellularLocation>
        <location evidence="1">Membrane</location>
        <topology evidence="1">Multi-pass membrane protein</topology>
    </subcellularLocation>
</comment>
<gene>
    <name evidence="6" type="ORF">K8V15_04060</name>
</gene>
<keyword evidence="3 5" id="KW-1133">Transmembrane helix</keyword>
<evidence type="ECO:0000256" key="3">
    <source>
        <dbReference type="ARBA" id="ARBA00022989"/>
    </source>
</evidence>
<dbReference type="Pfam" id="PF09685">
    <property type="entry name" value="MamF_MmsF"/>
    <property type="match status" value="1"/>
</dbReference>
<keyword evidence="4 5" id="KW-0472">Membrane</keyword>
<protein>
    <submittedName>
        <fullName evidence="6">DUF4870 domain-containing protein</fullName>
    </submittedName>
</protein>
<evidence type="ECO:0000256" key="5">
    <source>
        <dbReference type="SAM" id="Phobius"/>
    </source>
</evidence>
<dbReference type="Proteomes" id="UP000712713">
    <property type="component" value="Unassembled WGS sequence"/>
</dbReference>
<proteinExistence type="predicted"/>
<feature type="transmembrane region" description="Helical" evidence="5">
    <location>
        <begin position="21"/>
        <end position="48"/>
    </location>
</feature>
<comment type="caution">
    <text evidence="6">The sequence shown here is derived from an EMBL/GenBank/DDBJ whole genome shotgun (WGS) entry which is preliminary data.</text>
</comment>
<feature type="transmembrane region" description="Helical" evidence="5">
    <location>
        <begin position="68"/>
        <end position="96"/>
    </location>
</feature>
<evidence type="ECO:0000256" key="1">
    <source>
        <dbReference type="ARBA" id="ARBA00004141"/>
    </source>
</evidence>
<evidence type="ECO:0000313" key="7">
    <source>
        <dbReference type="Proteomes" id="UP000712713"/>
    </source>
</evidence>